<dbReference type="PANTHER" id="PTHR11003">
    <property type="entry name" value="POTASSIUM CHANNEL, SUBFAMILY K"/>
    <property type="match status" value="1"/>
</dbReference>
<keyword evidence="8" id="KW-0407">Ion channel</keyword>
<evidence type="ECO:0000259" key="10">
    <source>
        <dbReference type="PROSITE" id="PS50222"/>
    </source>
</evidence>
<dbReference type="InterPro" id="IPR013099">
    <property type="entry name" value="K_chnl_dom"/>
</dbReference>
<protein>
    <recommendedName>
        <fullName evidence="10">EF-hand domain-containing protein</fullName>
    </recommendedName>
</protein>
<keyword evidence="6" id="KW-0406">Ion transport</keyword>
<dbReference type="GO" id="GO:0005737">
    <property type="term" value="C:cytoplasm"/>
    <property type="evidence" value="ECO:0007669"/>
    <property type="project" value="UniProtKB-ARBA"/>
</dbReference>
<feature type="transmembrane region" description="Helical" evidence="9">
    <location>
        <begin position="176"/>
        <end position="196"/>
    </location>
</feature>
<dbReference type="InterPro" id="IPR011992">
    <property type="entry name" value="EF-hand-dom_pair"/>
</dbReference>
<evidence type="ECO:0000256" key="3">
    <source>
        <dbReference type="ARBA" id="ARBA00022692"/>
    </source>
</evidence>
<keyword evidence="4" id="KW-0106">Calcium</keyword>
<dbReference type="PANTHER" id="PTHR11003:SF291">
    <property type="entry name" value="IP11374P"/>
    <property type="match status" value="1"/>
</dbReference>
<dbReference type="SUPFAM" id="SSF81324">
    <property type="entry name" value="Voltage-gated potassium channels"/>
    <property type="match status" value="2"/>
</dbReference>
<dbReference type="PROSITE" id="PS00018">
    <property type="entry name" value="EF_HAND_1"/>
    <property type="match status" value="2"/>
</dbReference>
<proteinExistence type="predicted"/>
<dbReference type="SUPFAM" id="SSF47473">
    <property type="entry name" value="EF-hand"/>
    <property type="match status" value="1"/>
</dbReference>
<dbReference type="PRINTS" id="PR01333">
    <property type="entry name" value="2POREKCHANEL"/>
</dbReference>
<keyword evidence="3 9" id="KW-0812">Transmembrane</keyword>
<dbReference type="InterPro" id="IPR003280">
    <property type="entry name" value="2pore_dom_K_chnl"/>
</dbReference>
<keyword evidence="7 9" id="KW-0472">Membrane</keyword>
<evidence type="ECO:0000256" key="5">
    <source>
        <dbReference type="ARBA" id="ARBA00022989"/>
    </source>
</evidence>
<evidence type="ECO:0000256" key="9">
    <source>
        <dbReference type="SAM" id="Phobius"/>
    </source>
</evidence>
<dbReference type="SMART" id="SM00054">
    <property type="entry name" value="EFh"/>
    <property type="match status" value="2"/>
</dbReference>
<dbReference type="Gene3D" id="1.10.287.70">
    <property type="match status" value="2"/>
</dbReference>
<dbReference type="InterPro" id="IPR018247">
    <property type="entry name" value="EF_Hand_1_Ca_BS"/>
</dbReference>
<evidence type="ECO:0000313" key="11">
    <source>
        <dbReference type="EMBL" id="CAD9823209.1"/>
    </source>
</evidence>
<dbReference type="GO" id="GO:0005509">
    <property type="term" value="F:calcium ion binding"/>
    <property type="evidence" value="ECO:0007669"/>
    <property type="project" value="InterPro"/>
</dbReference>
<dbReference type="GO" id="GO:0022841">
    <property type="term" value="F:potassium ion leak channel activity"/>
    <property type="evidence" value="ECO:0007669"/>
    <property type="project" value="TreeGrafter"/>
</dbReference>
<sequence>MKPVVEEAVQRAVQELVQHYSQPIHHDDSMIDNDEAPYFDEVLGGQRIVPPVVQHWVDSLVQTRTGTGTGTVTYDGIASREGVTSPSLSESSSQPRQAQAQAQAQGLTAGFDEFASSHSYLRVLALYILVYLLLAVVAYHWIFEDWSIVDSIYFAVVMFTTIGYGDMSPSTQASQLFTIFFALYGIVILGLFLGIIGEVLVEAQQGAVKAVRERAQKRMMEMFSHENDNDNDARAGDSAIVEREEDVNEEEENVENHLCIDIYKALVRMAPILSSVVVVALLIGHAEGWTIITSLYYCVITSTTVGFGDEAPQKEWVRIVAIFFMPVAVAVFGEVLGRIAQIYMDRSTQQAEKQFLQRELTLSDLAIMDTDGDGEVSLAEFLYFMLVAMQKVDKESLDELKNLFQSLDADNSGSLQKEDLLILANRNKQTTSTITIT</sequence>
<evidence type="ECO:0000256" key="7">
    <source>
        <dbReference type="ARBA" id="ARBA00023136"/>
    </source>
</evidence>
<feature type="domain" description="EF-hand" evidence="10">
    <location>
        <begin position="368"/>
        <end position="391"/>
    </location>
</feature>
<dbReference type="PROSITE" id="PS50222">
    <property type="entry name" value="EF_HAND_2"/>
    <property type="match status" value="2"/>
</dbReference>
<keyword evidence="2" id="KW-0813">Transport</keyword>
<evidence type="ECO:0000256" key="4">
    <source>
        <dbReference type="ARBA" id="ARBA00022837"/>
    </source>
</evidence>
<feature type="domain" description="EF-hand" evidence="10">
    <location>
        <begin position="395"/>
        <end position="430"/>
    </location>
</feature>
<name>A0A7S2UN30_9STRA</name>
<dbReference type="Gene3D" id="1.10.238.10">
    <property type="entry name" value="EF-hand"/>
    <property type="match status" value="1"/>
</dbReference>
<dbReference type="EMBL" id="HBHQ01022247">
    <property type="protein sequence ID" value="CAD9823209.1"/>
    <property type="molecule type" value="Transcribed_RNA"/>
</dbReference>
<organism evidence="11">
    <name type="scientific">Attheya septentrionalis</name>
    <dbReference type="NCBI Taxonomy" id="420275"/>
    <lineage>
        <taxon>Eukaryota</taxon>
        <taxon>Sar</taxon>
        <taxon>Stramenopiles</taxon>
        <taxon>Ochrophyta</taxon>
        <taxon>Bacillariophyta</taxon>
        <taxon>Coscinodiscophyceae</taxon>
        <taxon>Chaetocerotophycidae</taxon>
        <taxon>Chaetocerotales</taxon>
        <taxon>Attheyaceae</taxon>
        <taxon>Attheya</taxon>
    </lineage>
</organism>
<comment type="subcellular location">
    <subcellularLocation>
        <location evidence="1">Membrane</location>
        <topology evidence="1">Multi-pass membrane protein</topology>
    </subcellularLocation>
</comment>
<accession>A0A7S2UN30</accession>
<dbReference type="Pfam" id="PF07885">
    <property type="entry name" value="Ion_trans_2"/>
    <property type="match status" value="2"/>
</dbReference>
<dbReference type="CDD" id="cd00051">
    <property type="entry name" value="EFh"/>
    <property type="match status" value="1"/>
</dbReference>
<dbReference type="Pfam" id="PF13202">
    <property type="entry name" value="EF-hand_5"/>
    <property type="match status" value="1"/>
</dbReference>
<feature type="transmembrane region" description="Helical" evidence="9">
    <location>
        <begin position="148"/>
        <end position="164"/>
    </location>
</feature>
<gene>
    <name evidence="11" type="ORF">ASEP1449_LOCUS15043</name>
</gene>
<evidence type="ECO:0000256" key="6">
    <source>
        <dbReference type="ARBA" id="ARBA00023065"/>
    </source>
</evidence>
<evidence type="ECO:0000256" key="2">
    <source>
        <dbReference type="ARBA" id="ARBA00022448"/>
    </source>
</evidence>
<dbReference type="InterPro" id="IPR002048">
    <property type="entry name" value="EF_hand_dom"/>
</dbReference>
<feature type="transmembrane region" description="Helical" evidence="9">
    <location>
        <begin position="289"/>
        <end position="307"/>
    </location>
</feature>
<dbReference type="AlphaFoldDB" id="A0A7S2UN30"/>
<reference evidence="11" key="1">
    <citation type="submission" date="2021-01" db="EMBL/GenBank/DDBJ databases">
        <authorList>
            <person name="Corre E."/>
            <person name="Pelletier E."/>
            <person name="Niang G."/>
            <person name="Scheremetjew M."/>
            <person name="Finn R."/>
            <person name="Kale V."/>
            <person name="Holt S."/>
            <person name="Cochrane G."/>
            <person name="Meng A."/>
            <person name="Brown T."/>
            <person name="Cohen L."/>
        </authorList>
    </citation>
    <scope>NUCLEOTIDE SEQUENCE</scope>
    <source>
        <strain evidence="11">CCMP2084</strain>
    </source>
</reference>
<dbReference type="GO" id="GO:0030322">
    <property type="term" value="P:stabilization of membrane potential"/>
    <property type="evidence" value="ECO:0007669"/>
    <property type="project" value="TreeGrafter"/>
</dbReference>
<dbReference type="GO" id="GO:0005886">
    <property type="term" value="C:plasma membrane"/>
    <property type="evidence" value="ECO:0007669"/>
    <property type="project" value="TreeGrafter"/>
</dbReference>
<evidence type="ECO:0000256" key="1">
    <source>
        <dbReference type="ARBA" id="ARBA00004141"/>
    </source>
</evidence>
<feature type="transmembrane region" description="Helical" evidence="9">
    <location>
        <begin position="124"/>
        <end position="142"/>
    </location>
</feature>
<dbReference type="GO" id="GO:0015271">
    <property type="term" value="F:outward rectifier potassium channel activity"/>
    <property type="evidence" value="ECO:0007669"/>
    <property type="project" value="TreeGrafter"/>
</dbReference>
<evidence type="ECO:0000256" key="8">
    <source>
        <dbReference type="ARBA" id="ARBA00023303"/>
    </source>
</evidence>
<feature type="transmembrane region" description="Helical" evidence="9">
    <location>
        <begin position="319"/>
        <end position="337"/>
    </location>
</feature>
<keyword evidence="5 9" id="KW-1133">Transmembrane helix</keyword>